<dbReference type="NCBIfam" id="NF007113">
    <property type="entry name" value="PRK09562.1"/>
    <property type="match status" value="1"/>
</dbReference>
<dbReference type="Pfam" id="PF03819">
    <property type="entry name" value="MazG"/>
    <property type="match status" value="2"/>
</dbReference>
<dbReference type="GO" id="GO:0046047">
    <property type="term" value="P:TTP catabolic process"/>
    <property type="evidence" value="ECO:0007669"/>
    <property type="project" value="TreeGrafter"/>
</dbReference>
<sequence>MTTDSDALVHDGGGRMERLLEIMARLRDPETGCPWDIEQDWRSIIPYTIEEAHEVADAIERESWPEVKAELGDLLLQVVYYAQMAREEGRFDFDGIVKGIADKMVSRHPHVFGDESRDKTADDQVRDWERIKAAERAAEGRGARTGALDGVALGLPALTRALKLQKRAARVGFDWTEAGDVLDKVAEECRELAEAREHETQARVEEEYGDLLFVMVNLGRHLDVDPEAALRRANAKFTRRFAAVEAALAARGTTPQHATLEEMDALWDAAKAAEKAGNDDEAAETAATPAARAG</sequence>
<dbReference type="Gene3D" id="1.10.287.1080">
    <property type="entry name" value="MazG-like"/>
    <property type="match status" value="2"/>
</dbReference>
<evidence type="ECO:0000259" key="6">
    <source>
        <dbReference type="Pfam" id="PF03819"/>
    </source>
</evidence>
<dbReference type="RefSeq" id="WP_154446693.1">
    <property type="nucleotide sequence ID" value="NZ_WIND01000007.1"/>
</dbReference>
<gene>
    <name evidence="7" type="primary">mazG</name>
    <name evidence="7" type="ORF">GE300_11415</name>
</gene>
<organism evidence="7 8">
    <name type="scientific">Halovulum marinum</name>
    <dbReference type="NCBI Taxonomy" id="2662447"/>
    <lineage>
        <taxon>Bacteria</taxon>
        <taxon>Pseudomonadati</taxon>
        <taxon>Pseudomonadota</taxon>
        <taxon>Alphaproteobacteria</taxon>
        <taxon>Rhodobacterales</taxon>
        <taxon>Paracoccaceae</taxon>
        <taxon>Halovulum</taxon>
    </lineage>
</organism>
<dbReference type="InterPro" id="IPR011551">
    <property type="entry name" value="NTP_PyrPHydrolase_MazG"/>
</dbReference>
<evidence type="ECO:0000256" key="4">
    <source>
        <dbReference type="ARBA" id="ARBA00074799"/>
    </source>
</evidence>
<dbReference type="Proteomes" id="UP000474957">
    <property type="component" value="Unassembled WGS sequence"/>
</dbReference>
<dbReference type="NCBIfam" id="TIGR00444">
    <property type="entry name" value="mazG"/>
    <property type="match status" value="1"/>
</dbReference>
<feature type="domain" description="NTP pyrophosphohydrolase MazG-like" evidence="6">
    <location>
        <begin position="182"/>
        <end position="240"/>
    </location>
</feature>
<protein>
    <recommendedName>
        <fullName evidence="4">Nucleoside triphosphate pyrophosphohydrolase</fullName>
        <ecNumber evidence="3">3.6.1.8</ecNumber>
    </recommendedName>
</protein>
<dbReference type="GO" id="GO:0046061">
    <property type="term" value="P:dATP catabolic process"/>
    <property type="evidence" value="ECO:0007669"/>
    <property type="project" value="TreeGrafter"/>
</dbReference>
<dbReference type="PANTHER" id="PTHR30522:SF0">
    <property type="entry name" value="NUCLEOSIDE TRIPHOSPHATE PYROPHOSPHOHYDROLASE"/>
    <property type="match status" value="1"/>
</dbReference>
<feature type="region of interest" description="Disordered" evidence="5">
    <location>
        <begin position="271"/>
        <end position="294"/>
    </location>
</feature>
<evidence type="ECO:0000313" key="7">
    <source>
        <dbReference type="EMBL" id="MSU90220.1"/>
    </source>
</evidence>
<comment type="caution">
    <text evidence="7">The sequence shown here is derived from an EMBL/GenBank/DDBJ whole genome shotgun (WGS) entry which is preliminary data.</text>
</comment>
<dbReference type="CDD" id="cd11528">
    <property type="entry name" value="NTP-PPase_MazG_Nterm"/>
    <property type="match status" value="1"/>
</dbReference>
<proteinExistence type="inferred from homology"/>
<comment type="catalytic activity">
    <reaction evidence="1">
        <text>ATP + H2O = AMP + diphosphate + H(+)</text>
        <dbReference type="Rhea" id="RHEA:14245"/>
        <dbReference type="ChEBI" id="CHEBI:15377"/>
        <dbReference type="ChEBI" id="CHEBI:15378"/>
        <dbReference type="ChEBI" id="CHEBI:30616"/>
        <dbReference type="ChEBI" id="CHEBI:33019"/>
        <dbReference type="ChEBI" id="CHEBI:456215"/>
        <dbReference type="EC" id="3.6.1.8"/>
    </reaction>
</comment>
<keyword evidence="7" id="KW-0378">Hydrolase</keyword>
<dbReference type="GO" id="GO:0046052">
    <property type="term" value="P:UTP catabolic process"/>
    <property type="evidence" value="ECO:0007669"/>
    <property type="project" value="TreeGrafter"/>
</dbReference>
<dbReference type="FunFam" id="1.10.287.1080:FF:000003">
    <property type="entry name" value="Nucleoside triphosphate pyrophosphohydrolase"/>
    <property type="match status" value="1"/>
</dbReference>
<dbReference type="EC" id="3.6.1.8" evidence="3"/>
<evidence type="ECO:0000256" key="3">
    <source>
        <dbReference type="ARBA" id="ARBA00066372"/>
    </source>
</evidence>
<evidence type="ECO:0000313" key="8">
    <source>
        <dbReference type="Proteomes" id="UP000474957"/>
    </source>
</evidence>
<evidence type="ECO:0000256" key="2">
    <source>
        <dbReference type="ARBA" id="ARBA00061115"/>
    </source>
</evidence>
<dbReference type="SUPFAM" id="SSF101386">
    <property type="entry name" value="all-alpha NTP pyrophosphatases"/>
    <property type="match status" value="2"/>
</dbReference>
<dbReference type="InterPro" id="IPR004518">
    <property type="entry name" value="MazG-like_dom"/>
</dbReference>
<dbReference type="InterPro" id="IPR048011">
    <property type="entry name" value="NTP-PPase_MazG-like_C"/>
</dbReference>
<dbReference type="GO" id="GO:0046076">
    <property type="term" value="P:dTTP catabolic process"/>
    <property type="evidence" value="ECO:0007669"/>
    <property type="project" value="TreeGrafter"/>
</dbReference>
<comment type="similarity">
    <text evidence="2">Belongs to the nucleoside triphosphate pyrophosphohydrolase family.</text>
</comment>
<feature type="compositionally biased region" description="Low complexity" evidence="5">
    <location>
        <begin position="284"/>
        <end position="294"/>
    </location>
</feature>
<dbReference type="GO" id="GO:0006203">
    <property type="term" value="P:dGTP catabolic process"/>
    <property type="evidence" value="ECO:0007669"/>
    <property type="project" value="TreeGrafter"/>
</dbReference>
<name>A0A6L5Z2B4_9RHOB</name>
<dbReference type="InterPro" id="IPR048015">
    <property type="entry name" value="NTP-PPase_MazG-like_N"/>
</dbReference>
<reference evidence="7 8" key="1">
    <citation type="submission" date="2019-10" db="EMBL/GenBank/DDBJ databases">
        <title>Cognatihalovulum marinum gen. nov. sp. nov., a new member of the family Rhodobacteraceae isolated from deep seawater of the Northwest Indian Ocean.</title>
        <authorList>
            <person name="Ruan C."/>
            <person name="Wang J."/>
            <person name="Zheng X."/>
            <person name="Song L."/>
            <person name="Zhu Y."/>
            <person name="Huang Y."/>
            <person name="Lu Z."/>
            <person name="Du W."/>
            <person name="Huang L."/>
            <person name="Dai X."/>
        </authorList>
    </citation>
    <scope>NUCLEOTIDE SEQUENCE [LARGE SCALE GENOMIC DNA]</scope>
    <source>
        <strain evidence="7 8">2CG4</strain>
    </source>
</reference>
<dbReference type="GO" id="GO:0047693">
    <property type="term" value="F:ATP diphosphatase activity"/>
    <property type="evidence" value="ECO:0007669"/>
    <property type="project" value="UniProtKB-EC"/>
</dbReference>
<dbReference type="PANTHER" id="PTHR30522">
    <property type="entry name" value="NUCLEOSIDE TRIPHOSPHATE PYROPHOSPHOHYDROLASE"/>
    <property type="match status" value="1"/>
</dbReference>
<accession>A0A6L5Z2B4</accession>
<dbReference type="FunFam" id="1.10.287.1080:FF:000001">
    <property type="entry name" value="Nucleoside triphosphate pyrophosphohydrolase"/>
    <property type="match status" value="1"/>
</dbReference>
<dbReference type="AlphaFoldDB" id="A0A6L5Z2B4"/>
<keyword evidence="8" id="KW-1185">Reference proteome</keyword>
<evidence type="ECO:0000256" key="1">
    <source>
        <dbReference type="ARBA" id="ARBA00052141"/>
    </source>
</evidence>
<evidence type="ECO:0000256" key="5">
    <source>
        <dbReference type="SAM" id="MobiDB-lite"/>
    </source>
</evidence>
<dbReference type="CDD" id="cd11529">
    <property type="entry name" value="NTP-PPase_MazG_Cterm"/>
    <property type="match status" value="1"/>
</dbReference>
<feature type="domain" description="NTP pyrophosphohydrolase MazG-like" evidence="6">
    <location>
        <begin position="41"/>
        <end position="112"/>
    </location>
</feature>
<dbReference type="GO" id="GO:0046081">
    <property type="term" value="P:dUTP catabolic process"/>
    <property type="evidence" value="ECO:0007669"/>
    <property type="project" value="TreeGrafter"/>
</dbReference>
<dbReference type="GO" id="GO:0006950">
    <property type="term" value="P:response to stress"/>
    <property type="evidence" value="ECO:0007669"/>
    <property type="project" value="UniProtKB-ARBA"/>
</dbReference>
<dbReference type="EMBL" id="WIND01000007">
    <property type="protein sequence ID" value="MSU90220.1"/>
    <property type="molecule type" value="Genomic_DNA"/>
</dbReference>